<sequence length="30" mass="3425">MFGKMVVVVIVVAVAFWLLTRFRDSNRGGR</sequence>
<comment type="caution">
    <text evidence="2">The sequence shown here is derived from an EMBL/GenBank/DDBJ whole genome shotgun (WGS) entry which is preliminary data.</text>
</comment>
<keyword evidence="2" id="KW-0282">Flagellum</keyword>
<accession>A0A852WMK5</accession>
<name>A0A852WMK5_9MICO</name>
<organism evidence="2 3">
    <name type="scientific">Pedococcus badiiscoriae</name>
    <dbReference type="NCBI Taxonomy" id="642776"/>
    <lineage>
        <taxon>Bacteria</taxon>
        <taxon>Bacillati</taxon>
        <taxon>Actinomycetota</taxon>
        <taxon>Actinomycetes</taxon>
        <taxon>Micrococcales</taxon>
        <taxon>Intrasporangiaceae</taxon>
        <taxon>Pedococcus</taxon>
    </lineage>
</organism>
<keyword evidence="1" id="KW-0472">Membrane</keyword>
<dbReference type="AlphaFoldDB" id="A0A852WMK5"/>
<dbReference type="EMBL" id="JACCAB010000001">
    <property type="protein sequence ID" value="NYG08044.1"/>
    <property type="molecule type" value="Genomic_DNA"/>
</dbReference>
<reference evidence="2 3" key="1">
    <citation type="submission" date="2020-07" db="EMBL/GenBank/DDBJ databases">
        <title>Sequencing the genomes of 1000 actinobacteria strains.</title>
        <authorList>
            <person name="Klenk H.-P."/>
        </authorList>
    </citation>
    <scope>NUCLEOTIDE SEQUENCE [LARGE SCALE GENOMIC DNA]</scope>
    <source>
        <strain evidence="2 3">DSM 23987</strain>
    </source>
</reference>
<evidence type="ECO:0000256" key="1">
    <source>
        <dbReference type="SAM" id="Phobius"/>
    </source>
</evidence>
<gene>
    <name evidence="2" type="ORF">BJ986_002531</name>
</gene>
<keyword evidence="2" id="KW-0969">Cilium</keyword>
<evidence type="ECO:0000313" key="3">
    <source>
        <dbReference type="Proteomes" id="UP000573599"/>
    </source>
</evidence>
<keyword evidence="3" id="KW-1185">Reference proteome</keyword>
<feature type="transmembrane region" description="Helical" evidence="1">
    <location>
        <begin position="6"/>
        <end position="22"/>
    </location>
</feature>
<evidence type="ECO:0000313" key="2">
    <source>
        <dbReference type="EMBL" id="NYG08044.1"/>
    </source>
</evidence>
<proteinExistence type="predicted"/>
<keyword evidence="1" id="KW-1133">Transmembrane helix</keyword>
<keyword evidence="2" id="KW-0966">Cell projection</keyword>
<dbReference type="Proteomes" id="UP000573599">
    <property type="component" value="Unassembled WGS sequence"/>
</dbReference>
<keyword evidence="1" id="KW-0812">Transmembrane</keyword>
<protein>
    <submittedName>
        <fullName evidence="2">Flagellar biogenesis protein FliO</fullName>
    </submittedName>
</protein>